<sequence>MMQRDFEDKLNSMRQKMEQKMEEKISSLARAHQQTALPDEGVRVSTKGSCSAADPSGEQPPTDLPGLCELYIEDDPPRLVVIGRVFEGGSTIHGVPLQPHWTRVVVDQVHDAFAPVLVPTTEVQQVGQAFGTFLAWPRHLVMAPSSRAKVCLFPFALLHSYNFFFV</sequence>
<dbReference type="Pfam" id="PF26133">
    <property type="entry name" value="DUF8039"/>
    <property type="match status" value="1"/>
</dbReference>
<evidence type="ECO:0000259" key="2">
    <source>
        <dbReference type="Pfam" id="PF26133"/>
    </source>
</evidence>
<reference evidence="3 4" key="1">
    <citation type="submission" date="2024-08" db="EMBL/GenBank/DDBJ databases">
        <title>Insights into the chromosomal genome structure of Flemingia macrophylla.</title>
        <authorList>
            <person name="Ding Y."/>
            <person name="Zhao Y."/>
            <person name="Bi W."/>
            <person name="Wu M."/>
            <person name="Zhao G."/>
            <person name="Gong Y."/>
            <person name="Li W."/>
            <person name="Zhang P."/>
        </authorList>
    </citation>
    <scope>NUCLEOTIDE SEQUENCE [LARGE SCALE GENOMIC DNA]</scope>
    <source>
        <strain evidence="3">DYQJB</strain>
        <tissue evidence="3">Leaf</tissue>
    </source>
</reference>
<feature type="region of interest" description="Disordered" evidence="1">
    <location>
        <begin position="1"/>
        <end position="61"/>
    </location>
</feature>
<evidence type="ECO:0000313" key="3">
    <source>
        <dbReference type="EMBL" id="KAL2331586.1"/>
    </source>
</evidence>
<dbReference type="PANTHER" id="PTHR33018:SF34">
    <property type="entry name" value="OS02G0472350 PROTEIN"/>
    <property type="match status" value="1"/>
</dbReference>
<dbReference type="EMBL" id="JBGMDY010000006">
    <property type="protein sequence ID" value="KAL2331586.1"/>
    <property type="molecule type" value="Genomic_DNA"/>
</dbReference>
<evidence type="ECO:0000256" key="1">
    <source>
        <dbReference type="SAM" id="MobiDB-lite"/>
    </source>
</evidence>
<dbReference type="AlphaFoldDB" id="A0ABD1M736"/>
<feature type="domain" description="DUF8039" evidence="2">
    <location>
        <begin position="68"/>
        <end position="142"/>
    </location>
</feature>
<accession>A0ABD1M736</accession>
<dbReference type="Proteomes" id="UP001603857">
    <property type="component" value="Unassembled WGS sequence"/>
</dbReference>
<protein>
    <recommendedName>
        <fullName evidence="2">DUF8039 domain-containing protein</fullName>
    </recommendedName>
</protein>
<keyword evidence="4" id="KW-1185">Reference proteome</keyword>
<name>A0ABD1M736_9FABA</name>
<evidence type="ECO:0000313" key="4">
    <source>
        <dbReference type="Proteomes" id="UP001603857"/>
    </source>
</evidence>
<organism evidence="3 4">
    <name type="scientific">Flemingia macrophylla</name>
    <dbReference type="NCBI Taxonomy" id="520843"/>
    <lineage>
        <taxon>Eukaryota</taxon>
        <taxon>Viridiplantae</taxon>
        <taxon>Streptophyta</taxon>
        <taxon>Embryophyta</taxon>
        <taxon>Tracheophyta</taxon>
        <taxon>Spermatophyta</taxon>
        <taxon>Magnoliopsida</taxon>
        <taxon>eudicotyledons</taxon>
        <taxon>Gunneridae</taxon>
        <taxon>Pentapetalae</taxon>
        <taxon>rosids</taxon>
        <taxon>fabids</taxon>
        <taxon>Fabales</taxon>
        <taxon>Fabaceae</taxon>
        <taxon>Papilionoideae</taxon>
        <taxon>50 kb inversion clade</taxon>
        <taxon>NPAAA clade</taxon>
        <taxon>indigoferoid/millettioid clade</taxon>
        <taxon>Phaseoleae</taxon>
        <taxon>Flemingia</taxon>
    </lineage>
</organism>
<dbReference type="PANTHER" id="PTHR33018">
    <property type="entry name" value="OS10G0338966 PROTEIN-RELATED"/>
    <property type="match status" value="1"/>
</dbReference>
<comment type="caution">
    <text evidence="3">The sequence shown here is derived from an EMBL/GenBank/DDBJ whole genome shotgun (WGS) entry which is preliminary data.</text>
</comment>
<proteinExistence type="predicted"/>
<feature type="compositionally biased region" description="Basic and acidic residues" evidence="1">
    <location>
        <begin position="1"/>
        <end position="25"/>
    </location>
</feature>
<dbReference type="InterPro" id="IPR058352">
    <property type="entry name" value="DUF8039"/>
</dbReference>
<gene>
    <name evidence="3" type="ORF">Fmac_019167</name>
</gene>